<evidence type="ECO:0000259" key="1">
    <source>
        <dbReference type="PROSITE" id="PS50878"/>
    </source>
</evidence>
<feature type="domain" description="Reverse transcriptase" evidence="1">
    <location>
        <begin position="219"/>
        <end position="477"/>
    </location>
</feature>
<dbReference type="AlphaFoldDB" id="A0A8C6TZW7"/>
<dbReference type="Ensembl" id="ENSNMLT00000028729.1">
    <property type="protein sequence ID" value="ENSNMLP00000025700.1"/>
    <property type="gene ID" value="ENSNMLG00000016401.1"/>
</dbReference>
<evidence type="ECO:0000313" key="2">
    <source>
        <dbReference type="Ensembl" id="ENSNMLP00000025700.1"/>
    </source>
</evidence>
<dbReference type="Gene3D" id="3.60.10.10">
    <property type="entry name" value="Endonuclease/exonuclease/phosphatase"/>
    <property type="match status" value="1"/>
</dbReference>
<protein>
    <recommendedName>
        <fullName evidence="1">Reverse transcriptase domain-containing protein</fullName>
    </recommendedName>
</protein>
<dbReference type="InterPro" id="IPR036691">
    <property type="entry name" value="Endo/exonu/phosph_ase_sf"/>
</dbReference>
<proteinExistence type="predicted"/>
<accession>A0A8C6TZW7</accession>
<dbReference type="InterPro" id="IPR043502">
    <property type="entry name" value="DNA/RNA_pol_sf"/>
</dbReference>
<dbReference type="SUPFAM" id="SSF56219">
    <property type="entry name" value="DNase I-like"/>
    <property type="match status" value="1"/>
</dbReference>
<dbReference type="Proteomes" id="UP000694523">
    <property type="component" value="Unplaced"/>
</dbReference>
<organism evidence="2 3">
    <name type="scientific">Neogobius melanostomus</name>
    <name type="common">round goby</name>
    <dbReference type="NCBI Taxonomy" id="47308"/>
    <lineage>
        <taxon>Eukaryota</taxon>
        <taxon>Metazoa</taxon>
        <taxon>Chordata</taxon>
        <taxon>Craniata</taxon>
        <taxon>Vertebrata</taxon>
        <taxon>Euteleostomi</taxon>
        <taxon>Actinopterygii</taxon>
        <taxon>Neopterygii</taxon>
        <taxon>Teleostei</taxon>
        <taxon>Neoteleostei</taxon>
        <taxon>Acanthomorphata</taxon>
        <taxon>Gobiaria</taxon>
        <taxon>Gobiiformes</taxon>
        <taxon>Gobioidei</taxon>
        <taxon>Gobiidae</taxon>
        <taxon>Benthophilinae</taxon>
        <taxon>Neogobiini</taxon>
        <taxon>Neogobius</taxon>
    </lineage>
</organism>
<evidence type="ECO:0000313" key="3">
    <source>
        <dbReference type="Proteomes" id="UP000694523"/>
    </source>
</evidence>
<reference evidence="2" key="1">
    <citation type="submission" date="2025-08" db="UniProtKB">
        <authorList>
            <consortium name="Ensembl"/>
        </authorList>
    </citation>
    <scope>IDENTIFICATION</scope>
</reference>
<dbReference type="PANTHER" id="PTHR31635">
    <property type="entry name" value="REVERSE TRANSCRIPTASE DOMAIN-CONTAINING PROTEIN-RELATED"/>
    <property type="match status" value="1"/>
</dbReference>
<dbReference type="SUPFAM" id="SSF56672">
    <property type="entry name" value="DNA/RNA polymerases"/>
    <property type="match status" value="1"/>
</dbReference>
<reference evidence="2" key="2">
    <citation type="submission" date="2025-09" db="UniProtKB">
        <authorList>
            <consortium name="Ensembl"/>
        </authorList>
    </citation>
    <scope>IDENTIFICATION</scope>
</reference>
<dbReference type="InterPro" id="IPR000477">
    <property type="entry name" value="RT_dom"/>
</dbReference>
<sequence>SDLKDRIANTQVQVGTEGKLLKEVTEDLNDVYRTLFPNGIDFTRIDNKTKTRIDRIYTSPNMTVHTYKKILTEFSDHFIVQTTLSHDPSERRGYWKLNTQCLKNVHVMDELKLEIQRITDLRVLTRSGMELWDILKSRVQPYKNITPDRADIQSFLNMVPTYSHLDFTPLTEKITKDEVIQAIKELNSGKCPGLDGLPSEFYQSFVNELSELLTEVFNEEMVRGSMSDPFYQGVMNLLYKKGDKCDINNYRHLTIMNTDYKILMNRMSNVLEEIIEKEQTCAIKGCVMWDNICTLRELLHKEKDDQNVYVVGLDQKKAFDFVSRQYLWTVLEKYGFPQNFIDMIKCLYFKSVMYINVNGILSESINVNRGVKQGCPLSAALYILAINPLISAINNNVNITGFPIVGSSESLISLYADDVLVTLTDPEIALPLLLKHVDSFGRIINWSKSELMFLGKQFKISQNPIKVPYISYLGLKIAKNYESLLKLNFTEGFEELERCIEYWKTLPLSMLGRANAIKMITMPKCITIFQNLPILITRGLQYSGEKFNQNSFSNLKKAI</sequence>
<keyword evidence="3" id="KW-1185">Reference proteome</keyword>
<dbReference type="PROSITE" id="PS50878">
    <property type="entry name" value="RT_POL"/>
    <property type="match status" value="1"/>
</dbReference>
<dbReference type="Pfam" id="PF00078">
    <property type="entry name" value="RVT_1"/>
    <property type="match status" value="1"/>
</dbReference>
<dbReference type="CDD" id="cd01650">
    <property type="entry name" value="RT_nLTR_like"/>
    <property type="match status" value="1"/>
</dbReference>
<dbReference type="PANTHER" id="PTHR31635:SF196">
    <property type="entry name" value="REVERSE TRANSCRIPTASE DOMAIN-CONTAINING PROTEIN-RELATED"/>
    <property type="match status" value="1"/>
</dbReference>
<name>A0A8C6TZW7_9GOBI</name>